<dbReference type="Gramene" id="TraesCS2D02G469900.1">
    <property type="protein sequence ID" value="TraesCS2D02G469900.1"/>
    <property type="gene ID" value="TraesCS2D02G469900"/>
</dbReference>
<evidence type="ECO:0000256" key="2">
    <source>
        <dbReference type="ARBA" id="ARBA00010846"/>
    </source>
</evidence>
<name>A0A3B6DJW3_WHEAT</name>
<dbReference type="InterPro" id="IPR011333">
    <property type="entry name" value="SKP1/BTB/POZ_sf"/>
</dbReference>
<dbReference type="Pfam" id="PF00651">
    <property type="entry name" value="BTB"/>
    <property type="match status" value="1"/>
</dbReference>
<dbReference type="Gramene" id="TraesCS2D03G1050500.1">
    <property type="protein sequence ID" value="TraesCS2D03G1050500.1.CDS"/>
    <property type="gene ID" value="TraesCS2D03G1050500"/>
</dbReference>
<keyword evidence="5" id="KW-1185">Reference proteome</keyword>
<organism evidence="4">
    <name type="scientific">Triticum aestivum</name>
    <name type="common">Wheat</name>
    <dbReference type="NCBI Taxonomy" id="4565"/>
    <lineage>
        <taxon>Eukaryota</taxon>
        <taxon>Viridiplantae</taxon>
        <taxon>Streptophyta</taxon>
        <taxon>Embryophyta</taxon>
        <taxon>Tracheophyta</taxon>
        <taxon>Spermatophyta</taxon>
        <taxon>Magnoliopsida</taxon>
        <taxon>Liliopsida</taxon>
        <taxon>Poales</taxon>
        <taxon>Poaceae</taxon>
        <taxon>BOP clade</taxon>
        <taxon>Pooideae</taxon>
        <taxon>Triticodae</taxon>
        <taxon>Triticeae</taxon>
        <taxon>Triticinae</taxon>
        <taxon>Triticum</taxon>
    </lineage>
</organism>
<dbReference type="Proteomes" id="UP000019116">
    <property type="component" value="Chromosome 2D"/>
</dbReference>
<protein>
    <recommendedName>
        <fullName evidence="3">BTB domain-containing protein</fullName>
    </recommendedName>
</protein>
<dbReference type="STRING" id="4565.A0A3B6DJW3"/>
<dbReference type="EnsemblPlants" id="TraesCS2D02G469900.1">
    <property type="protein sequence ID" value="TraesCS2D02G469900.1"/>
    <property type="gene ID" value="TraesCS2D02G469900"/>
</dbReference>
<dbReference type="SMART" id="SM00225">
    <property type="entry name" value="BTB"/>
    <property type="match status" value="1"/>
</dbReference>
<dbReference type="OMA" id="CQVWKDG"/>
<proteinExistence type="inferred from homology"/>
<dbReference type="GO" id="GO:0016567">
    <property type="term" value="P:protein ubiquitination"/>
    <property type="evidence" value="ECO:0007669"/>
    <property type="project" value="InterPro"/>
</dbReference>
<reference evidence="4" key="1">
    <citation type="submission" date="2018-08" db="EMBL/GenBank/DDBJ databases">
        <authorList>
            <person name="Rossello M."/>
        </authorList>
    </citation>
    <scope>NUCLEOTIDE SEQUENCE [LARGE SCALE GENOMIC DNA]</scope>
    <source>
        <strain evidence="4">cv. Chinese Spring</strain>
    </source>
</reference>
<dbReference type="InterPro" id="IPR045005">
    <property type="entry name" value="BPM1-6"/>
</dbReference>
<evidence type="ECO:0000259" key="3">
    <source>
        <dbReference type="PROSITE" id="PS50097"/>
    </source>
</evidence>
<comment type="similarity">
    <text evidence="2">Belongs to the Tdpoz family.</text>
</comment>
<dbReference type="Pfam" id="PF24570">
    <property type="entry name" value="BACK_BPM_SPOP"/>
    <property type="match status" value="1"/>
</dbReference>
<comment type="pathway">
    <text evidence="1">Protein modification; protein ubiquitination.</text>
</comment>
<evidence type="ECO:0000256" key="1">
    <source>
        <dbReference type="ARBA" id="ARBA00004906"/>
    </source>
</evidence>
<dbReference type="OrthoDB" id="1878800at2759"/>
<feature type="domain" description="BTB" evidence="3">
    <location>
        <begin position="8"/>
        <end position="75"/>
    </location>
</feature>
<dbReference type="PANTHER" id="PTHR26379">
    <property type="entry name" value="BTB/POZ AND MATH DOMAIN-CONTAINING PROTEIN 1"/>
    <property type="match status" value="1"/>
</dbReference>
<dbReference type="AlphaFoldDB" id="A0A3B6DJW3"/>
<evidence type="ECO:0000313" key="5">
    <source>
        <dbReference type="Proteomes" id="UP000019116"/>
    </source>
</evidence>
<dbReference type="SUPFAM" id="SSF54695">
    <property type="entry name" value="POZ domain"/>
    <property type="match status" value="1"/>
</dbReference>
<accession>A0A3B6DJW3</accession>
<reference evidence="4" key="2">
    <citation type="submission" date="2018-10" db="UniProtKB">
        <authorList>
            <consortium name="EnsemblPlants"/>
        </authorList>
    </citation>
    <scope>IDENTIFICATION</scope>
</reference>
<dbReference type="Gene3D" id="1.25.40.420">
    <property type="match status" value="1"/>
</dbReference>
<dbReference type="SMR" id="A0A3B6DJW3"/>
<dbReference type="PANTHER" id="PTHR26379:SF324">
    <property type="entry name" value="BTB DOMAIN-CONTAINING PROTEIN"/>
    <property type="match status" value="1"/>
</dbReference>
<dbReference type="PROSITE" id="PS50097">
    <property type="entry name" value="BTB"/>
    <property type="match status" value="1"/>
</dbReference>
<evidence type="ECO:0000313" key="4">
    <source>
        <dbReference type="EnsemblPlants" id="TraesCS2D02G469900.1"/>
    </source>
</evidence>
<dbReference type="Gene3D" id="3.30.710.10">
    <property type="entry name" value="Potassium Channel Kv1.1, Chain A"/>
    <property type="match status" value="1"/>
</dbReference>
<dbReference type="InterPro" id="IPR056423">
    <property type="entry name" value="BACK_BPM_SPOP"/>
</dbReference>
<sequence>MWKDGQGADVTFSVGGQLFKAHRCLLAAWFLVFKAELFGPMKEKETQCIKIDDIDPEIFEALLHFIYTDSMLVDSMLVDEHYKESKPAKLHHLQVASDRYGLDRLKVMCESKLSECIDVETVATTLVLAEQHHCKDLKEACIEFMAPRNVLQAAMATDGFKHLVASCPLVMKELLDMVSRSG</sequence>
<dbReference type="InterPro" id="IPR000210">
    <property type="entry name" value="BTB/POZ_dom"/>
</dbReference>